<accession>A0AAN6SZD2</accession>
<protein>
    <recommendedName>
        <fullName evidence="3">F-box domain-containing protein</fullName>
    </recommendedName>
</protein>
<proteinExistence type="predicted"/>
<reference evidence="1" key="1">
    <citation type="journal article" date="2023" name="Mol. Phylogenet. Evol.">
        <title>Genome-scale phylogeny and comparative genomics of the fungal order Sordariales.</title>
        <authorList>
            <person name="Hensen N."/>
            <person name="Bonometti L."/>
            <person name="Westerberg I."/>
            <person name="Brannstrom I.O."/>
            <person name="Guillou S."/>
            <person name="Cros-Aarteil S."/>
            <person name="Calhoun S."/>
            <person name="Haridas S."/>
            <person name="Kuo A."/>
            <person name="Mondo S."/>
            <person name="Pangilinan J."/>
            <person name="Riley R."/>
            <person name="LaButti K."/>
            <person name="Andreopoulos B."/>
            <person name="Lipzen A."/>
            <person name="Chen C."/>
            <person name="Yan M."/>
            <person name="Daum C."/>
            <person name="Ng V."/>
            <person name="Clum A."/>
            <person name="Steindorff A."/>
            <person name="Ohm R.A."/>
            <person name="Martin F."/>
            <person name="Silar P."/>
            <person name="Natvig D.O."/>
            <person name="Lalanne C."/>
            <person name="Gautier V."/>
            <person name="Ament-Velasquez S.L."/>
            <person name="Kruys A."/>
            <person name="Hutchinson M.I."/>
            <person name="Powell A.J."/>
            <person name="Barry K."/>
            <person name="Miller A.N."/>
            <person name="Grigoriev I.V."/>
            <person name="Debuchy R."/>
            <person name="Gladieux P."/>
            <person name="Hiltunen Thoren M."/>
            <person name="Johannesson H."/>
        </authorList>
    </citation>
    <scope>NUCLEOTIDE SEQUENCE</scope>
    <source>
        <strain evidence="1">CBS 757.83</strain>
    </source>
</reference>
<evidence type="ECO:0008006" key="3">
    <source>
        <dbReference type="Google" id="ProtNLM"/>
    </source>
</evidence>
<dbReference type="Proteomes" id="UP001305647">
    <property type="component" value="Unassembled WGS sequence"/>
</dbReference>
<keyword evidence="2" id="KW-1185">Reference proteome</keyword>
<sequence length="640" mass="71347">MAPSLVRLPDEILARICALVDQVHPPSLVALALGNRHLHSVATRILFEKLTFNITKPARLRDHVHQCTTVLRRYNAFRHVRCLVVVGFEDDEFDMHPTSTHNDQVSECDDVRWQHGPAQRHSFDWHVNYRLLIQGDADYPDFTWRARVDRAPLQAAYNTDSSWTPLAELALRMLAHDPAAMPDIADPHELALIASPTVHRTQTEALGRIITTEALVPNLCEPLGLQHLELSCANTPYRVTDVEVRHWTHLVNFSTLRVLRLTAPVDEQALDELLCQAPDLTDLTALTLHCVDMADACYYNKAKRLIRSLSHLERLSILGWDWSQVSLGDQADSSCGAAAKHSISKLRTLQCGNTELQSSMPTNPARYSITSASEITQLGALYPRIESLSLVVRRSKGDRDEVARYIALGASFPRLTRLSLTLDASPPAGISLGVPPGDGPTMPDPHEEADAFDDQYTAMRPYTNGHVMDVMVNSALDAKLARRVFEAIGSRTLETMMIRVRGGAAFAPHVVGPGYMPTGAMIGSALAPWLNGLAREWIVERPHVDGELKLTEIGRNAEGWKGAGHDPLKVHDQDPLMKHFRTLWPETGSGNRGWYDDWESWPLAGRAASRSVFDHVLVWALEMVHLDTVYHFSTTIRRSG</sequence>
<comment type="caution">
    <text evidence="1">The sequence shown here is derived from an EMBL/GenBank/DDBJ whole genome shotgun (WGS) entry which is preliminary data.</text>
</comment>
<dbReference type="AlphaFoldDB" id="A0AAN6SZD2"/>
<evidence type="ECO:0000313" key="2">
    <source>
        <dbReference type="Proteomes" id="UP001305647"/>
    </source>
</evidence>
<organism evidence="1 2">
    <name type="scientific">Parathielavia hyrcaniae</name>
    <dbReference type="NCBI Taxonomy" id="113614"/>
    <lineage>
        <taxon>Eukaryota</taxon>
        <taxon>Fungi</taxon>
        <taxon>Dikarya</taxon>
        <taxon>Ascomycota</taxon>
        <taxon>Pezizomycotina</taxon>
        <taxon>Sordariomycetes</taxon>
        <taxon>Sordariomycetidae</taxon>
        <taxon>Sordariales</taxon>
        <taxon>Chaetomiaceae</taxon>
        <taxon>Parathielavia</taxon>
    </lineage>
</organism>
<dbReference type="Gene3D" id="3.80.10.10">
    <property type="entry name" value="Ribonuclease Inhibitor"/>
    <property type="match status" value="1"/>
</dbReference>
<dbReference type="EMBL" id="MU863659">
    <property type="protein sequence ID" value="KAK4098412.1"/>
    <property type="molecule type" value="Genomic_DNA"/>
</dbReference>
<reference evidence="1" key="2">
    <citation type="submission" date="2023-05" db="EMBL/GenBank/DDBJ databases">
        <authorList>
            <consortium name="Lawrence Berkeley National Laboratory"/>
            <person name="Steindorff A."/>
            <person name="Hensen N."/>
            <person name="Bonometti L."/>
            <person name="Westerberg I."/>
            <person name="Brannstrom I.O."/>
            <person name="Guillou S."/>
            <person name="Cros-Aarteil S."/>
            <person name="Calhoun S."/>
            <person name="Haridas S."/>
            <person name="Kuo A."/>
            <person name="Mondo S."/>
            <person name="Pangilinan J."/>
            <person name="Riley R."/>
            <person name="Labutti K."/>
            <person name="Andreopoulos B."/>
            <person name="Lipzen A."/>
            <person name="Chen C."/>
            <person name="Yanf M."/>
            <person name="Daum C."/>
            <person name="Ng V."/>
            <person name="Clum A."/>
            <person name="Ohm R."/>
            <person name="Martin F."/>
            <person name="Silar P."/>
            <person name="Natvig D."/>
            <person name="Lalanne C."/>
            <person name="Gautier V."/>
            <person name="Ament-Velasquez S.L."/>
            <person name="Kruys A."/>
            <person name="Hutchinson M.I."/>
            <person name="Powell A.J."/>
            <person name="Barry K."/>
            <person name="Miller A.N."/>
            <person name="Grigoriev I.V."/>
            <person name="Debuchy R."/>
            <person name="Gladieux P."/>
            <person name="Thoren M.H."/>
            <person name="Johannesson H."/>
        </authorList>
    </citation>
    <scope>NUCLEOTIDE SEQUENCE</scope>
    <source>
        <strain evidence="1">CBS 757.83</strain>
    </source>
</reference>
<gene>
    <name evidence="1" type="ORF">N658DRAFT_561109</name>
</gene>
<name>A0AAN6SZD2_9PEZI</name>
<dbReference type="InterPro" id="IPR032675">
    <property type="entry name" value="LRR_dom_sf"/>
</dbReference>
<evidence type="ECO:0000313" key="1">
    <source>
        <dbReference type="EMBL" id="KAK4098412.1"/>
    </source>
</evidence>